<organism evidence="1 2">
    <name type="scientific">Paramecium bursaria Chlorella virus 1</name>
    <name type="common">PBCV-1</name>
    <dbReference type="NCBI Taxonomy" id="10506"/>
    <lineage>
        <taxon>Viruses</taxon>
        <taxon>Varidnaviria</taxon>
        <taxon>Bamfordvirae</taxon>
        <taxon>Nucleocytoviricota</taxon>
        <taxon>Megaviricetes</taxon>
        <taxon>Algavirales</taxon>
        <taxon>Phycodnaviridae</taxon>
        <taxon>Chlorovirus</taxon>
        <taxon>Chlorovirus vanettense</taxon>
    </lineage>
</organism>
<reference evidence="1 2" key="1">
    <citation type="journal article" date="1995" name="Virology">
        <title>Analysis of 45 kb of DNA located at the left end of the chlorella virus PBCV-1 genome.</title>
        <authorList>
            <person name="Lu Z."/>
            <person name="Li Y."/>
            <person name="Zhang Y."/>
            <person name="Kutish G.F."/>
            <person name="Rock D.L."/>
            <person name="Van Etten J.L."/>
        </authorList>
    </citation>
    <scope>NUCLEOTIDE SEQUENCE [LARGE SCALE GENOMIC DNA]</scope>
</reference>
<gene>
    <name evidence="1" type="primary">A447aR</name>
</gene>
<reference evidence="1 2" key="4">
    <citation type="journal article" date="1996" name="Virology">
        <title>Analysis of 76 kb of the chlorella virus PBCV-1 330-kb genome: map positions 182 to 258.</title>
        <authorList>
            <person name="Kutish G.F."/>
            <person name="Li Y."/>
            <person name="Lu Z."/>
            <person name="Furuta M."/>
            <person name="Rock D.L."/>
            <person name="Van Etten J.L."/>
        </authorList>
    </citation>
    <scope>NUCLEOTIDE SEQUENCE [LARGE SCALE GENOMIC DNA]</scope>
</reference>
<reference evidence="1 2" key="7">
    <citation type="journal article" date="2000" name="Virology">
        <title>Characterization of a beta-1,3-glucanase encoded by chlorella virus PBCV-1.</title>
        <authorList>
            <person name="Sun L."/>
            <person name="Gurnon J.R."/>
            <person name="Adams B.J."/>
            <person name="Graves M.V."/>
            <person name="Van Etten J.L."/>
        </authorList>
    </citation>
    <scope>NUCLEOTIDE SEQUENCE [LARGE SCALE GENOMIC DNA]</scope>
</reference>
<reference evidence="1 2" key="5">
    <citation type="journal article" date="1997" name="Virology">
        <title>Analysis of 74 kb of DNA located at the right end of the 330-kb chlorella virus PBCV-1 genome.</title>
        <authorList>
            <person name="Li Y."/>
            <person name="Lu Z."/>
            <person name="Sun L."/>
            <person name="Ropp S."/>
            <person name="Kutish G.F."/>
            <person name="Rock D.L."/>
            <person name="Van Etten J.L."/>
        </authorList>
    </citation>
    <scope>NUCLEOTIDE SEQUENCE [LARGE SCALE GENOMIC DNA]</scope>
</reference>
<name>F8TU40_PBCV1</name>
<dbReference type="Proteomes" id="UP000000862">
    <property type="component" value="Segment"/>
</dbReference>
<reference evidence="1 2" key="8">
    <citation type="journal article" date="2010" name="J. Virol.">
        <title>Microarray analysis of Paramecium bursaria chlorella virus 1 transcription.</title>
        <authorList>
            <person name="Yanai-Balser G.M."/>
            <person name="Duncan G.A."/>
            <person name="Eudy J.D."/>
            <person name="Wang D."/>
            <person name="Li X."/>
            <person name="Agarkova I.V."/>
            <person name="Dunigan D.D."/>
            <person name="Van Etten J.L."/>
        </authorList>
    </citation>
    <scope>NUCLEOTIDE SEQUENCE [LARGE SCALE GENOMIC DNA]</scope>
</reference>
<accession>F8TU40</accession>
<dbReference type="RefSeq" id="YP_004678956.1">
    <property type="nucleotide sequence ID" value="NC_000852.5"/>
</dbReference>
<reference evidence="1 2" key="3">
    <citation type="journal article" date="1996" name="Virology">
        <title>Analysis of 94 kb of the chlorella virus PBCV-1 330-kb genome: map positions 88 to 182.</title>
        <authorList>
            <person name="Lu Z."/>
            <person name="Li Y."/>
            <person name="Que Q."/>
            <person name="Kutish G.F."/>
            <person name="Rock D.L."/>
            <person name="Van Etten J.L."/>
        </authorList>
    </citation>
    <scope>NUCLEOTIDE SEQUENCE [LARGE SCALE GENOMIC DNA]</scope>
</reference>
<dbReference type="KEGG" id="vg:10971121"/>
<reference evidence="1 2" key="2">
    <citation type="journal article" date="1995" name="Virology">
        <title>Analysis of 43 kb of the Chlorella virus PBCV-1 330-kb genome: map positions 45 to 88.</title>
        <authorList>
            <person name="Li Y."/>
            <person name="Lu Z."/>
            <person name="Burbank D.E."/>
            <person name="Kutish G.F."/>
            <person name="Rock D.L."/>
            <person name="Van Etten J.L."/>
        </authorList>
    </citation>
    <scope>NUCLEOTIDE SEQUENCE [LARGE SCALE GENOMIC DNA]</scope>
</reference>
<protein>
    <submittedName>
        <fullName evidence="1">Uncharacterized protein</fullName>
    </submittedName>
</protein>
<reference evidence="1 2" key="6">
    <citation type="journal article" date="1999" name="Virology">
        <title>Chlorella virus PBCV-1 encodes a functional homospermidine synthase.</title>
        <authorList>
            <person name="Kaiser A."/>
            <person name="Vollmert M."/>
            <person name="Tholl D."/>
            <person name="Graves M.V."/>
            <person name="Gurnon J.R."/>
            <person name="Xing W."/>
            <person name="Lisec A.D."/>
            <person name="Nickerson K.W."/>
            <person name="Van Etten J.L."/>
        </authorList>
    </citation>
    <scope>NUCLEOTIDE SEQUENCE [LARGE SCALE GENOMIC DNA]</scope>
</reference>
<sequence>MSIRLYGSLILTDKLNDFISFTWAVELMHAAVLIYHNNFGETIDL</sequence>
<evidence type="ECO:0000313" key="1">
    <source>
        <dbReference type="EMBL" id="AEI70101.1"/>
    </source>
</evidence>
<organismHost>
    <name type="scientific">Chlorella</name>
    <dbReference type="NCBI Taxonomy" id="3071"/>
</organismHost>
<dbReference type="EMBL" id="JF411744">
    <property type="protein sequence ID" value="AEI70101.1"/>
    <property type="molecule type" value="Genomic_DNA"/>
</dbReference>
<dbReference type="GeneID" id="10971121"/>
<evidence type="ECO:0000313" key="2">
    <source>
        <dbReference type="Proteomes" id="UP000000862"/>
    </source>
</evidence>
<keyword evidence="2" id="KW-1185">Reference proteome</keyword>
<proteinExistence type="predicted"/>